<dbReference type="AlphaFoldDB" id="A0A0G0E8N2"/>
<dbReference type="STRING" id="1618480.US11_C0003G0015"/>
<evidence type="ECO:0000313" key="2">
    <source>
        <dbReference type="Proteomes" id="UP000034344"/>
    </source>
</evidence>
<dbReference type="Proteomes" id="UP000034344">
    <property type="component" value="Unassembled WGS sequence"/>
</dbReference>
<name>A0A0G0E8N2_9BACT</name>
<proteinExistence type="predicted"/>
<organism evidence="1 2">
    <name type="scientific">Candidatus Roizmanbacteria bacterium GW2011_GWA2_36_23</name>
    <dbReference type="NCBI Taxonomy" id="1618480"/>
    <lineage>
        <taxon>Bacteria</taxon>
        <taxon>Candidatus Roizmaniibacteriota</taxon>
    </lineage>
</organism>
<accession>A0A0G0E8N2</accession>
<protein>
    <submittedName>
        <fullName evidence="1">Uncharacterized protein</fullName>
    </submittedName>
</protein>
<dbReference type="EMBL" id="LBRS01000003">
    <property type="protein sequence ID" value="KKQ01872.1"/>
    <property type="molecule type" value="Genomic_DNA"/>
</dbReference>
<gene>
    <name evidence="1" type="ORF">US11_C0003G0015</name>
</gene>
<comment type="caution">
    <text evidence="1">The sequence shown here is derived from an EMBL/GenBank/DDBJ whole genome shotgun (WGS) entry which is preliminary data.</text>
</comment>
<reference evidence="1 2" key="1">
    <citation type="journal article" date="2015" name="Nature">
        <title>rRNA introns, odd ribosomes, and small enigmatic genomes across a large radiation of phyla.</title>
        <authorList>
            <person name="Brown C.T."/>
            <person name="Hug L.A."/>
            <person name="Thomas B.C."/>
            <person name="Sharon I."/>
            <person name="Castelle C.J."/>
            <person name="Singh A."/>
            <person name="Wilkins M.J."/>
            <person name="Williams K.H."/>
            <person name="Banfield J.F."/>
        </authorList>
    </citation>
    <scope>NUCLEOTIDE SEQUENCE [LARGE SCALE GENOMIC DNA]</scope>
</reference>
<sequence length="145" mass="16788">MESEINIFKYFFTGNIDAQIFQDEKRCFIFHFFSSWEIIPSSVCRTKTLCLHKLLYRHLYPGLLHFTKDKSPSKILKKSYKFTSWAFFVNLYPPTLPSLLSTILCLANWAAILAKKRCGSFVCLTNSDNGINDPFIDRLSKNSIA</sequence>
<evidence type="ECO:0000313" key="1">
    <source>
        <dbReference type="EMBL" id="KKQ01872.1"/>
    </source>
</evidence>